<accession>A0ABN7MDA1</accession>
<comment type="caution">
    <text evidence="1">The sequence shown here is derived from an EMBL/GenBank/DDBJ whole genome shotgun (WGS) entry which is preliminary data.</text>
</comment>
<proteinExistence type="predicted"/>
<reference evidence="1 2" key="1">
    <citation type="submission" date="2021-02" db="EMBL/GenBank/DDBJ databases">
        <authorList>
            <person name="Han P."/>
        </authorList>
    </citation>
    <scope>NUCLEOTIDE SEQUENCE [LARGE SCALE GENOMIC DNA]</scope>
    <source>
        <strain evidence="1">Candidatus Nitrospira sp. ZN2</strain>
    </source>
</reference>
<gene>
    <name evidence="1" type="ORF">NSPZN2_70068</name>
</gene>
<dbReference type="Proteomes" id="UP000675880">
    <property type="component" value="Unassembled WGS sequence"/>
</dbReference>
<protein>
    <submittedName>
        <fullName evidence="1">Uncharacterized protein</fullName>
    </submittedName>
</protein>
<organism evidence="1 2">
    <name type="scientific">Nitrospira defluvii</name>
    <dbReference type="NCBI Taxonomy" id="330214"/>
    <lineage>
        <taxon>Bacteria</taxon>
        <taxon>Pseudomonadati</taxon>
        <taxon>Nitrospirota</taxon>
        <taxon>Nitrospiria</taxon>
        <taxon>Nitrospirales</taxon>
        <taxon>Nitrospiraceae</taxon>
        <taxon>Nitrospira</taxon>
    </lineage>
</organism>
<sequence length="79" mass="8862">MRLTPELEITRQLSTFVNSRQELLIANARFVGSREFCALEGFSERVLSQVNHLTQALSLTEQEQALARDITDAVAALSR</sequence>
<evidence type="ECO:0000313" key="2">
    <source>
        <dbReference type="Proteomes" id="UP000675880"/>
    </source>
</evidence>
<name>A0ABN7MDA1_9BACT</name>
<keyword evidence="2" id="KW-1185">Reference proteome</keyword>
<dbReference type="EMBL" id="CAJNBJ010000020">
    <property type="protein sequence ID" value="CAE6795444.1"/>
    <property type="molecule type" value="Genomic_DNA"/>
</dbReference>
<evidence type="ECO:0000313" key="1">
    <source>
        <dbReference type="EMBL" id="CAE6795444.1"/>
    </source>
</evidence>